<feature type="non-terminal residue" evidence="1">
    <location>
        <position position="1"/>
    </location>
</feature>
<evidence type="ECO:0000313" key="1">
    <source>
        <dbReference type="EMBL" id="SVC80095.1"/>
    </source>
</evidence>
<dbReference type="AlphaFoldDB" id="A0A382Q595"/>
<sequence>KAFQLGSDKDMELVMKLVDAYNAMDVKAYEDLNTDESNEKYNMSTWFEAMDSLSWVPFAVIPMHLEGGEYRTVHVWSNEYRRWKNGSTQKVVLMEAFGIKDDKINWFSQWSRDDKENEFGLRSGGKFFGQGESEYSGRALVFSNRGEVEILEKLIKDYNNMTSDSIKMAFADTVSFLAADGSKEQLVAENWEKLFDPMDSVSWTPFSIVPLKIEDTDPTSGAIVLSNEVRHHKDGSVFNKDLVELFFFDMDRKISSVNQWSREKDIDKEKTKNDFTLEGPEIDLIKKAVQHFTKGELDAYRSCFTDSATFVHNQWVNDNPQSIDELVKIHQLAKDQ</sequence>
<name>A0A382Q595_9ZZZZ</name>
<feature type="non-terminal residue" evidence="1">
    <location>
        <position position="336"/>
    </location>
</feature>
<gene>
    <name evidence="1" type="ORF">METZ01_LOCUS332949</name>
</gene>
<protein>
    <submittedName>
        <fullName evidence="1">Uncharacterized protein</fullName>
    </submittedName>
</protein>
<dbReference type="EMBL" id="UINC01111697">
    <property type="protein sequence ID" value="SVC80095.1"/>
    <property type="molecule type" value="Genomic_DNA"/>
</dbReference>
<reference evidence="1" key="1">
    <citation type="submission" date="2018-05" db="EMBL/GenBank/DDBJ databases">
        <authorList>
            <person name="Lanie J.A."/>
            <person name="Ng W.-L."/>
            <person name="Kazmierczak K.M."/>
            <person name="Andrzejewski T.M."/>
            <person name="Davidsen T.M."/>
            <person name="Wayne K.J."/>
            <person name="Tettelin H."/>
            <person name="Glass J.I."/>
            <person name="Rusch D."/>
            <person name="Podicherti R."/>
            <person name="Tsui H.-C.T."/>
            <person name="Winkler M.E."/>
        </authorList>
    </citation>
    <scope>NUCLEOTIDE SEQUENCE</scope>
</reference>
<accession>A0A382Q595</accession>
<proteinExistence type="predicted"/>
<organism evidence="1">
    <name type="scientific">marine metagenome</name>
    <dbReference type="NCBI Taxonomy" id="408172"/>
    <lineage>
        <taxon>unclassified sequences</taxon>
        <taxon>metagenomes</taxon>
        <taxon>ecological metagenomes</taxon>
    </lineage>
</organism>